<evidence type="ECO:0000256" key="2">
    <source>
        <dbReference type="SAM" id="Phobius"/>
    </source>
</evidence>
<keyword evidence="2" id="KW-0472">Membrane</keyword>
<evidence type="ECO:0000313" key="4">
    <source>
        <dbReference type="Proteomes" id="UP001597183"/>
    </source>
</evidence>
<accession>A0ABW4AR41</accession>
<evidence type="ECO:0000313" key="3">
    <source>
        <dbReference type="EMBL" id="MFD1372725.1"/>
    </source>
</evidence>
<evidence type="ECO:0000256" key="1">
    <source>
        <dbReference type="SAM" id="MobiDB-lite"/>
    </source>
</evidence>
<feature type="region of interest" description="Disordered" evidence="1">
    <location>
        <begin position="164"/>
        <end position="186"/>
    </location>
</feature>
<feature type="transmembrane region" description="Helical" evidence="2">
    <location>
        <begin position="12"/>
        <end position="33"/>
    </location>
</feature>
<sequence length="403" mass="41690">MKSDQPSTSRRIRRWVVASVLVLAIVAGGVLWMTRRDGPEPSTGESVAAQTEAVIRTDLIVTRSLTGTLGFGRAQPIKGGKEGVITWLPRTGASVDRGEQLFRADDQPVPLFYGAMPLYRTLDRGMVGRDVNIVASNLKALGYPIGRQPKVGETVTRTVPLPVEAAPEPAAGDDDAATGAESAPRTRIERATVQRGQAAMTAGLISALKRWQRDTGLPVTGTIGVGDVVVLSGGVRIESVMAVKGDSAATPLLTVTSTVRVVTAEATVSEAGTIRAGDKVTVRLPGDTSVRGEVSAVSAQVQPADESGTEPAEPRRSVTVTLDSTKVLGGIEQSAVQVDLAGETREDVLAVPVGALVALSEGGYGVQLAGGKLVGVETGLFAKGLVEVTGDGIDEGVEVVTTS</sequence>
<comment type="caution">
    <text evidence="3">The sequence shown here is derived from an EMBL/GenBank/DDBJ whole genome shotgun (WGS) entry which is preliminary data.</text>
</comment>
<proteinExistence type="predicted"/>
<keyword evidence="4" id="KW-1185">Reference proteome</keyword>
<evidence type="ECO:0008006" key="5">
    <source>
        <dbReference type="Google" id="ProtNLM"/>
    </source>
</evidence>
<reference evidence="4" key="1">
    <citation type="journal article" date="2019" name="Int. J. Syst. Evol. Microbiol.">
        <title>The Global Catalogue of Microorganisms (GCM) 10K type strain sequencing project: providing services to taxonomists for standard genome sequencing and annotation.</title>
        <authorList>
            <consortium name="The Broad Institute Genomics Platform"/>
            <consortium name="The Broad Institute Genome Sequencing Center for Infectious Disease"/>
            <person name="Wu L."/>
            <person name="Ma J."/>
        </authorList>
    </citation>
    <scope>NUCLEOTIDE SEQUENCE [LARGE SCALE GENOMIC DNA]</scope>
    <source>
        <strain evidence="4">CCM 7526</strain>
    </source>
</reference>
<gene>
    <name evidence="3" type="ORF">ACFQ5G_46000</name>
</gene>
<organism evidence="3 4">
    <name type="scientific">Actinoplanes sichuanensis</name>
    <dbReference type="NCBI Taxonomy" id="512349"/>
    <lineage>
        <taxon>Bacteria</taxon>
        <taxon>Bacillati</taxon>
        <taxon>Actinomycetota</taxon>
        <taxon>Actinomycetes</taxon>
        <taxon>Micromonosporales</taxon>
        <taxon>Micromonosporaceae</taxon>
        <taxon>Actinoplanes</taxon>
    </lineage>
</organism>
<name>A0ABW4AR41_9ACTN</name>
<dbReference type="EMBL" id="JBHTMK010000061">
    <property type="protein sequence ID" value="MFD1372725.1"/>
    <property type="molecule type" value="Genomic_DNA"/>
</dbReference>
<keyword evidence="2" id="KW-0812">Transmembrane</keyword>
<protein>
    <recommendedName>
        <fullName evidence="5">Multidrug efflux pump subunit AcrA (Membrane-fusion protein)</fullName>
    </recommendedName>
</protein>
<keyword evidence="2" id="KW-1133">Transmembrane helix</keyword>
<dbReference type="Proteomes" id="UP001597183">
    <property type="component" value="Unassembled WGS sequence"/>
</dbReference>
<dbReference type="RefSeq" id="WP_317795514.1">
    <property type="nucleotide sequence ID" value="NZ_AP028461.1"/>
</dbReference>